<dbReference type="EMBL" id="JAAZSR010000265">
    <property type="protein sequence ID" value="NKX51615.1"/>
    <property type="molecule type" value="Genomic_DNA"/>
</dbReference>
<organism evidence="3 4">
    <name type="scientific">Arthrobacter deserti</name>
    <dbReference type="NCBI Taxonomy" id="1742687"/>
    <lineage>
        <taxon>Bacteria</taxon>
        <taxon>Bacillati</taxon>
        <taxon>Actinomycetota</taxon>
        <taxon>Actinomycetes</taxon>
        <taxon>Micrococcales</taxon>
        <taxon>Micrococcaceae</taxon>
        <taxon>Arthrobacter</taxon>
    </lineage>
</organism>
<sequence>GSPGQWYLHLFDTRQPDLNWDNPEVREEMISVLRFWLDRGVDGFRVDVAHGLVKAAGLPDWSARSSMVAGSALGNAVPASPPYFDQDGVHEIFREWRRV</sequence>
<proteinExistence type="inferred from homology"/>
<dbReference type="Gene3D" id="3.90.400.10">
    <property type="entry name" value="Oligo-1,6-glucosidase, Domain 2"/>
    <property type="match status" value="1"/>
</dbReference>
<feature type="domain" description="Glycosyl hydrolase family 13 catalytic" evidence="2">
    <location>
        <begin position="4"/>
        <end position="98"/>
    </location>
</feature>
<dbReference type="Proteomes" id="UP000523795">
    <property type="component" value="Unassembled WGS sequence"/>
</dbReference>
<evidence type="ECO:0000256" key="1">
    <source>
        <dbReference type="ARBA" id="ARBA00008061"/>
    </source>
</evidence>
<gene>
    <name evidence="3" type="ORF">HER39_13775</name>
</gene>
<dbReference type="InterPro" id="IPR017853">
    <property type="entry name" value="GH"/>
</dbReference>
<evidence type="ECO:0000259" key="2">
    <source>
        <dbReference type="Pfam" id="PF00128"/>
    </source>
</evidence>
<dbReference type="InterPro" id="IPR045857">
    <property type="entry name" value="O16G_dom_2"/>
</dbReference>
<evidence type="ECO:0000313" key="3">
    <source>
        <dbReference type="EMBL" id="NKX51615.1"/>
    </source>
</evidence>
<evidence type="ECO:0000313" key="4">
    <source>
        <dbReference type="Proteomes" id="UP000523795"/>
    </source>
</evidence>
<feature type="non-terminal residue" evidence="3">
    <location>
        <position position="1"/>
    </location>
</feature>
<comment type="similarity">
    <text evidence="1">Belongs to the glycosyl hydrolase 13 family.</text>
</comment>
<comment type="caution">
    <text evidence="3">The sequence shown here is derived from an EMBL/GenBank/DDBJ whole genome shotgun (WGS) entry which is preliminary data.</text>
</comment>
<dbReference type="Gene3D" id="3.20.20.80">
    <property type="entry name" value="Glycosidases"/>
    <property type="match status" value="1"/>
</dbReference>
<name>A0ABX1JSD5_9MICC</name>
<dbReference type="PANTHER" id="PTHR10357">
    <property type="entry name" value="ALPHA-AMYLASE FAMILY MEMBER"/>
    <property type="match status" value="1"/>
</dbReference>
<protein>
    <submittedName>
        <fullName evidence="3">Alpha-amylase</fullName>
    </submittedName>
</protein>
<dbReference type="SUPFAM" id="SSF51445">
    <property type="entry name" value="(Trans)glycosidases"/>
    <property type="match status" value="1"/>
</dbReference>
<dbReference type="Pfam" id="PF00128">
    <property type="entry name" value="Alpha-amylase"/>
    <property type="match status" value="1"/>
</dbReference>
<reference evidence="3 4" key="1">
    <citation type="submission" date="2020-04" db="EMBL/GenBank/DDBJ databases">
        <authorList>
            <person name="Liu S."/>
        </authorList>
    </citation>
    <scope>NUCLEOTIDE SEQUENCE [LARGE SCALE GENOMIC DNA]</scope>
    <source>
        <strain evidence="3 4">CGMCC 1.15091</strain>
    </source>
</reference>
<dbReference type="PANTHER" id="PTHR10357:SF179">
    <property type="entry name" value="NEUTRAL AND BASIC AMINO ACID TRANSPORT PROTEIN RBAT"/>
    <property type="match status" value="1"/>
</dbReference>
<accession>A0ABX1JSD5</accession>
<dbReference type="InterPro" id="IPR006047">
    <property type="entry name" value="GH13_cat_dom"/>
</dbReference>
<keyword evidence="4" id="KW-1185">Reference proteome</keyword>
<feature type="non-terminal residue" evidence="3">
    <location>
        <position position="99"/>
    </location>
</feature>